<dbReference type="PROSITE" id="PS51186">
    <property type="entry name" value="GNAT"/>
    <property type="match status" value="1"/>
</dbReference>
<feature type="domain" description="N-acetyltransferase" evidence="1">
    <location>
        <begin position="64"/>
        <end position="208"/>
    </location>
</feature>
<proteinExistence type="predicted"/>
<keyword evidence="3" id="KW-1185">Reference proteome</keyword>
<dbReference type="InterPro" id="IPR016181">
    <property type="entry name" value="Acyl_CoA_acyltransferase"/>
</dbReference>
<organism evidence="2">
    <name type="scientific">Cedratvirus lausannensis</name>
    <dbReference type="NCBI Taxonomy" id="2023205"/>
    <lineage>
        <taxon>Viruses</taxon>
        <taxon>Pithoviruses</taxon>
        <taxon>Orthocedratvirinae</taxon>
        <taxon>Alphacedratvirus</taxon>
        <taxon>Alphacedratvirus francolausannense</taxon>
    </lineage>
</organism>
<dbReference type="Proteomes" id="UP000274850">
    <property type="component" value="Segment"/>
</dbReference>
<evidence type="ECO:0000313" key="3">
    <source>
        <dbReference type="Proteomes" id="UP000274850"/>
    </source>
</evidence>
<name>A0A285PYQ2_9VIRU</name>
<dbReference type="InterPro" id="IPR000182">
    <property type="entry name" value="GNAT_dom"/>
</dbReference>
<dbReference type="SUPFAM" id="SSF55729">
    <property type="entry name" value="Acyl-CoA N-acyltransferases (Nat)"/>
    <property type="match status" value="1"/>
</dbReference>
<protein>
    <recommendedName>
        <fullName evidence="1">N-acetyltransferase domain-containing protein</fullName>
    </recommendedName>
</protein>
<dbReference type="Gene3D" id="3.40.630.30">
    <property type="match status" value="1"/>
</dbReference>
<dbReference type="EMBL" id="LT907979">
    <property type="protein sequence ID" value="SOB74367.1"/>
    <property type="molecule type" value="Genomic_DNA"/>
</dbReference>
<dbReference type="GO" id="GO:0016747">
    <property type="term" value="F:acyltransferase activity, transferring groups other than amino-acyl groups"/>
    <property type="evidence" value="ECO:0007669"/>
    <property type="project" value="InterPro"/>
</dbReference>
<reference evidence="2" key="1">
    <citation type="submission" date="2017-08" db="EMBL/GenBank/DDBJ databases">
        <authorList>
            <person name="de Groot N.N."/>
        </authorList>
    </citation>
    <scope>NUCLEOTIDE SEQUENCE</scope>
</reference>
<sequence length="239" mass="27581">MMYYFYLGNSEEREKLISAHDEVGDYPYQEKVTRLYITFRGKEVEIVRSLGRWLVLDAYDGALMRYLNCNPTLRRVEAVEDKQWDPIAYTDQDTWSCFMVDDRTIVGYYIGSLDKDSLGRMYSRGSFAGIRPDYRGKGLCRELARFAYDSLIKVAGVDYIITEVDSNIGAGASRAYMRAAKDLGLLTYGYCSEEEDDDYALREVEDCDRGKSRFSLPSYLDHLIFSSHELDDVMRKSSL</sequence>
<accession>A0A285PYQ2</accession>
<evidence type="ECO:0000259" key="1">
    <source>
        <dbReference type="PROSITE" id="PS51186"/>
    </source>
</evidence>
<evidence type="ECO:0000313" key="2">
    <source>
        <dbReference type="EMBL" id="SOB74367.1"/>
    </source>
</evidence>
<gene>
    <name evidence="2" type="ORF">BQ9231_00484</name>
</gene>
<dbReference type="Pfam" id="PF00583">
    <property type="entry name" value="Acetyltransf_1"/>
    <property type="match status" value="1"/>
</dbReference>